<evidence type="ECO:0008006" key="6">
    <source>
        <dbReference type="Google" id="ProtNLM"/>
    </source>
</evidence>
<organism evidence="4 5">
    <name type="scientific">Rotaria sordida</name>
    <dbReference type="NCBI Taxonomy" id="392033"/>
    <lineage>
        <taxon>Eukaryota</taxon>
        <taxon>Metazoa</taxon>
        <taxon>Spiralia</taxon>
        <taxon>Gnathifera</taxon>
        <taxon>Rotifera</taxon>
        <taxon>Eurotatoria</taxon>
        <taxon>Bdelloidea</taxon>
        <taxon>Philodinida</taxon>
        <taxon>Philodinidae</taxon>
        <taxon>Rotaria</taxon>
    </lineage>
</organism>
<dbReference type="PROSITE" id="PS50005">
    <property type="entry name" value="TPR"/>
    <property type="match status" value="1"/>
</dbReference>
<dbReference type="EMBL" id="CAJOBE010052764">
    <property type="protein sequence ID" value="CAF4362467.1"/>
    <property type="molecule type" value="Genomic_DNA"/>
</dbReference>
<evidence type="ECO:0000256" key="3">
    <source>
        <dbReference type="PROSITE-ProRule" id="PRU00339"/>
    </source>
</evidence>
<dbReference type="Proteomes" id="UP000663874">
    <property type="component" value="Unassembled WGS sequence"/>
</dbReference>
<dbReference type="AlphaFoldDB" id="A0A820LTW4"/>
<dbReference type="SMART" id="SM00028">
    <property type="entry name" value="TPR"/>
    <property type="match status" value="2"/>
</dbReference>
<reference evidence="4" key="1">
    <citation type="submission" date="2021-02" db="EMBL/GenBank/DDBJ databases">
        <authorList>
            <person name="Nowell W R."/>
        </authorList>
    </citation>
    <scope>NUCLEOTIDE SEQUENCE</scope>
</reference>
<dbReference type="Gene3D" id="1.25.40.10">
    <property type="entry name" value="Tetratricopeptide repeat domain"/>
    <property type="match status" value="1"/>
</dbReference>
<dbReference type="SUPFAM" id="SSF48452">
    <property type="entry name" value="TPR-like"/>
    <property type="match status" value="1"/>
</dbReference>
<evidence type="ECO:0000313" key="5">
    <source>
        <dbReference type="Proteomes" id="UP000663874"/>
    </source>
</evidence>
<comment type="caution">
    <text evidence="4">The sequence shown here is derived from an EMBL/GenBank/DDBJ whole genome shotgun (WGS) entry which is preliminary data.</text>
</comment>
<dbReference type="InterPro" id="IPR019734">
    <property type="entry name" value="TPR_rpt"/>
</dbReference>
<protein>
    <recommendedName>
        <fullName evidence="6">Tetratricopeptide repeat protein</fullName>
    </recommendedName>
</protein>
<feature type="non-terminal residue" evidence="4">
    <location>
        <position position="91"/>
    </location>
</feature>
<gene>
    <name evidence="4" type="ORF">FNK824_LOCUS42716</name>
</gene>
<dbReference type="InterPro" id="IPR011990">
    <property type="entry name" value="TPR-like_helical_dom_sf"/>
</dbReference>
<keyword evidence="2 3" id="KW-0802">TPR repeat</keyword>
<dbReference type="PANTHER" id="PTHR45641">
    <property type="entry name" value="TETRATRICOPEPTIDE REPEAT PROTEIN (AFU_ORTHOLOGUE AFUA_6G03870)"/>
    <property type="match status" value="1"/>
</dbReference>
<accession>A0A820LTW4</accession>
<sequence>MAIFYNAMHDYSNALLSHTKALEIRQKNLPSNHPDLAISYNNIGSVYFEIGEYQKALPFFERALNILKQSVPANHPHLQSVQETIIFLKQR</sequence>
<proteinExistence type="predicted"/>
<evidence type="ECO:0000256" key="1">
    <source>
        <dbReference type="ARBA" id="ARBA00022737"/>
    </source>
</evidence>
<dbReference type="Pfam" id="PF13424">
    <property type="entry name" value="TPR_12"/>
    <property type="match status" value="1"/>
</dbReference>
<dbReference type="PROSITE" id="PS50293">
    <property type="entry name" value="TPR_REGION"/>
    <property type="match status" value="1"/>
</dbReference>
<evidence type="ECO:0000256" key="2">
    <source>
        <dbReference type="ARBA" id="ARBA00022803"/>
    </source>
</evidence>
<evidence type="ECO:0000313" key="4">
    <source>
        <dbReference type="EMBL" id="CAF4362467.1"/>
    </source>
</evidence>
<feature type="repeat" description="TPR" evidence="3">
    <location>
        <begin position="37"/>
        <end position="70"/>
    </location>
</feature>
<keyword evidence="1" id="KW-0677">Repeat</keyword>
<name>A0A820LTW4_9BILA</name>
<dbReference type="PANTHER" id="PTHR45641:SF19">
    <property type="entry name" value="NEPHROCYSTIN-3"/>
    <property type="match status" value="1"/>
</dbReference>